<name>A0ACC0YWU0_9ROSI</name>
<reference evidence="2" key="1">
    <citation type="journal article" date="2023" name="G3 (Bethesda)">
        <title>Genome assembly and association tests identify interacting loci associated with vigor, precocity, and sex in interspecific pistachio rootstocks.</title>
        <authorList>
            <person name="Palmer W."/>
            <person name="Jacygrad E."/>
            <person name="Sagayaradj S."/>
            <person name="Cavanaugh K."/>
            <person name="Han R."/>
            <person name="Bertier L."/>
            <person name="Beede B."/>
            <person name="Kafkas S."/>
            <person name="Golino D."/>
            <person name="Preece J."/>
            <person name="Michelmore R."/>
        </authorList>
    </citation>
    <scope>NUCLEOTIDE SEQUENCE [LARGE SCALE GENOMIC DNA]</scope>
</reference>
<evidence type="ECO:0000313" key="2">
    <source>
        <dbReference type="Proteomes" id="UP001163603"/>
    </source>
</evidence>
<dbReference type="Proteomes" id="UP001163603">
    <property type="component" value="Chromosome 4"/>
</dbReference>
<dbReference type="EMBL" id="CM047739">
    <property type="protein sequence ID" value="KAJ0043102.1"/>
    <property type="molecule type" value="Genomic_DNA"/>
</dbReference>
<evidence type="ECO:0000313" key="1">
    <source>
        <dbReference type="EMBL" id="KAJ0043102.1"/>
    </source>
</evidence>
<accession>A0ACC0YWU0</accession>
<gene>
    <name evidence="1" type="ORF">Pint_17933</name>
</gene>
<keyword evidence="2" id="KW-1185">Reference proteome</keyword>
<organism evidence="1 2">
    <name type="scientific">Pistacia integerrima</name>
    <dbReference type="NCBI Taxonomy" id="434235"/>
    <lineage>
        <taxon>Eukaryota</taxon>
        <taxon>Viridiplantae</taxon>
        <taxon>Streptophyta</taxon>
        <taxon>Embryophyta</taxon>
        <taxon>Tracheophyta</taxon>
        <taxon>Spermatophyta</taxon>
        <taxon>Magnoliopsida</taxon>
        <taxon>eudicotyledons</taxon>
        <taxon>Gunneridae</taxon>
        <taxon>Pentapetalae</taxon>
        <taxon>rosids</taxon>
        <taxon>malvids</taxon>
        <taxon>Sapindales</taxon>
        <taxon>Anacardiaceae</taxon>
        <taxon>Pistacia</taxon>
    </lineage>
</organism>
<protein>
    <submittedName>
        <fullName evidence="1">Uncharacterized protein</fullName>
    </submittedName>
</protein>
<sequence length="216" mass="25353">MLQLLFAVAFSAVPLTLYVPPIRSFNHFVQTIEELFRHTALYTLRAYPRIRLGFSRIFNSLFHVSRFGRGDFNGWKLKTCNYLGRGPPDPMLACLISLNLSQSQPNYRPFFIHQSWTDTLSIHVTGHTILQSFIVLKRHNLFISCFSTAGELAQIQIPFRIFFFVSFVCPRYNVVRLLFVVFCEEVEYKYCSLIKLFNLWCIALVETKWLRGWHII</sequence>
<comment type="caution">
    <text evidence="1">The sequence shown here is derived from an EMBL/GenBank/DDBJ whole genome shotgun (WGS) entry which is preliminary data.</text>
</comment>
<proteinExistence type="predicted"/>